<evidence type="ECO:0000313" key="1">
    <source>
        <dbReference type="EMBL" id="SVB42400.1"/>
    </source>
</evidence>
<gene>
    <name evidence="1" type="ORF">METZ01_LOCUS195254</name>
</gene>
<feature type="non-terminal residue" evidence="1">
    <location>
        <position position="45"/>
    </location>
</feature>
<name>A0A382DVD8_9ZZZZ</name>
<protein>
    <submittedName>
        <fullName evidence="1">Uncharacterized protein</fullName>
    </submittedName>
</protein>
<proteinExistence type="predicted"/>
<organism evidence="1">
    <name type="scientific">marine metagenome</name>
    <dbReference type="NCBI Taxonomy" id="408172"/>
    <lineage>
        <taxon>unclassified sequences</taxon>
        <taxon>metagenomes</taxon>
        <taxon>ecological metagenomes</taxon>
    </lineage>
</organism>
<accession>A0A382DVD8</accession>
<reference evidence="1" key="1">
    <citation type="submission" date="2018-05" db="EMBL/GenBank/DDBJ databases">
        <authorList>
            <person name="Lanie J.A."/>
            <person name="Ng W.-L."/>
            <person name="Kazmierczak K.M."/>
            <person name="Andrzejewski T.M."/>
            <person name="Davidsen T.M."/>
            <person name="Wayne K.J."/>
            <person name="Tettelin H."/>
            <person name="Glass J.I."/>
            <person name="Rusch D."/>
            <person name="Podicherti R."/>
            <person name="Tsui H.-C.T."/>
            <person name="Winkler M.E."/>
        </authorList>
    </citation>
    <scope>NUCLEOTIDE SEQUENCE</scope>
</reference>
<dbReference type="AlphaFoldDB" id="A0A382DVD8"/>
<dbReference type="EMBL" id="UINC01041305">
    <property type="protein sequence ID" value="SVB42400.1"/>
    <property type="molecule type" value="Genomic_DNA"/>
</dbReference>
<sequence length="45" mass="5243">MKNINTVYDEANNNYSKTRPCTSNLHTIYMTNRCNLACTYCYEGL</sequence>